<dbReference type="Proteomes" id="UP000187158">
    <property type="component" value="Unassembled WGS sequence"/>
</dbReference>
<organism evidence="1 2">
    <name type="scientific">Paenibacillus odorifer</name>
    <dbReference type="NCBI Taxonomy" id="189426"/>
    <lineage>
        <taxon>Bacteria</taxon>
        <taxon>Bacillati</taxon>
        <taxon>Bacillota</taxon>
        <taxon>Bacilli</taxon>
        <taxon>Bacillales</taxon>
        <taxon>Paenibacillaceae</taxon>
        <taxon>Paenibacillus</taxon>
    </lineage>
</organism>
<comment type="caution">
    <text evidence="1">The sequence shown here is derived from an EMBL/GenBank/DDBJ whole genome shotgun (WGS) entry which is preliminary data.</text>
</comment>
<feature type="non-terminal residue" evidence="1">
    <location>
        <position position="188"/>
    </location>
</feature>
<dbReference type="RefSeq" id="WP_144024980.1">
    <property type="nucleotide sequence ID" value="NZ_MPVP01000850.1"/>
</dbReference>
<sequence length="188" mass="21466">MLDHLEDKERVQYICKVMYESQQIPVFLLDANREIEFAMPSSFECAPWVHNLNEPLSEITKSSNRENNSNGNGPTSTVPIVRTTNFLENYIILHLPSDNSNGGSIVIGPSLYAQPTEDNVASLMRDHEVPLKFQEQWLKYYRSLTVLNKMRLYHTAMLLYSLVTGKTLTLSELLLDSRILAYKQLPSG</sequence>
<gene>
    <name evidence="1" type="ORF">BSO21_35210</name>
</gene>
<accession>A0ABX3GCT2</accession>
<keyword evidence="2" id="KW-1185">Reference proteome</keyword>
<reference evidence="1 2" key="1">
    <citation type="submission" date="2016-11" db="EMBL/GenBank/DDBJ databases">
        <title>Paenibacillus species isolates.</title>
        <authorList>
            <person name="Beno S.M."/>
        </authorList>
    </citation>
    <scope>NUCLEOTIDE SEQUENCE [LARGE SCALE GENOMIC DNA]</scope>
    <source>
        <strain evidence="1 2">FSL H7-0433</strain>
    </source>
</reference>
<protein>
    <submittedName>
        <fullName evidence="1">Uncharacterized protein</fullName>
    </submittedName>
</protein>
<evidence type="ECO:0000313" key="1">
    <source>
        <dbReference type="EMBL" id="OMC86120.1"/>
    </source>
</evidence>
<dbReference type="EMBL" id="MPVP01000850">
    <property type="protein sequence ID" value="OMC86120.1"/>
    <property type="molecule type" value="Genomic_DNA"/>
</dbReference>
<evidence type="ECO:0000313" key="2">
    <source>
        <dbReference type="Proteomes" id="UP000187158"/>
    </source>
</evidence>
<name>A0ABX3GCT2_9BACL</name>
<proteinExistence type="predicted"/>